<feature type="signal peptide" evidence="5">
    <location>
        <begin position="1"/>
        <end position="20"/>
    </location>
</feature>
<organism evidence="7 8">
    <name type="scientific">Butyricimonas hominis</name>
    <dbReference type="NCBI Taxonomy" id="2763032"/>
    <lineage>
        <taxon>Bacteria</taxon>
        <taxon>Pseudomonadati</taxon>
        <taxon>Bacteroidota</taxon>
        <taxon>Bacteroidia</taxon>
        <taxon>Bacteroidales</taxon>
        <taxon>Odoribacteraceae</taxon>
        <taxon>Butyricimonas</taxon>
    </lineage>
</organism>
<keyword evidence="4" id="KW-0676">Redox-active center</keyword>
<comment type="subcellular location">
    <subcellularLocation>
        <location evidence="1">Cell envelope</location>
    </subcellularLocation>
</comment>
<dbReference type="PROSITE" id="PS51352">
    <property type="entry name" value="THIOREDOXIN_2"/>
    <property type="match status" value="1"/>
</dbReference>
<keyword evidence="8" id="KW-1185">Reference proteome</keyword>
<evidence type="ECO:0000256" key="4">
    <source>
        <dbReference type="ARBA" id="ARBA00023284"/>
    </source>
</evidence>
<gene>
    <name evidence="7" type="ORF">H8S64_00590</name>
</gene>
<feature type="domain" description="Thioredoxin" evidence="6">
    <location>
        <begin position="311"/>
        <end position="452"/>
    </location>
</feature>
<comment type="caution">
    <text evidence="7">The sequence shown here is derived from an EMBL/GenBank/DDBJ whole genome shotgun (WGS) entry which is preliminary data.</text>
</comment>
<reference evidence="7 8" key="1">
    <citation type="submission" date="2020-08" db="EMBL/GenBank/DDBJ databases">
        <title>Genome public.</title>
        <authorList>
            <person name="Liu C."/>
            <person name="Sun Q."/>
        </authorList>
    </citation>
    <scope>NUCLEOTIDE SEQUENCE [LARGE SCALE GENOMIC DNA]</scope>
    <source>
        <strain evidence="7 8">NSJ-56</strain>
    </source>
</reference>
<dbReference type="Gene3D" id="3.40.30.10">
    <property type="entry name" value="Glutaredoxin"/>
    <property type="match status" value="1"/>
</dbReference>
<evidence type="ECO:0000256" key="3">
    <source>
        <dbReference type="ARBA" id="ARBA00023157"/>
    </source>
</evidence>
<dbReference type="InterPro" id="IPR013766">
    <property type="entry name" value="Thioredoxin_domain"/>
</dbReference>
<dbReference type="PANTHER" id="PTHR42852">
    <property type="entry name" value="THIOL:DISULFIDE INTERCHANGE PROTEIN DSBE"/>
    <property type="match status" value="1"/>
</dbReference>
<feature type="chain" id="PRO_5046619063" evidence="5">
    <location>
        <begin position="21"/>
        <end position="452"/>
    </location>
</feature>
<keyword evidence="2" id="KW-0201">Cytochrome c-type biogenesis</keyword>
<accession>A0ABR7CV90</accession>
<evidence type="ECO:0000256" key="5">
    <source>
        <dbReference type="SAM" id="SignalP"/>
    </source>
</evidence>
<dbReference type="SUPFAM" id="SSF52833">
    <property type="entry name" value="Thioredoxin-like"/>
    <property type="match status" value="1"/>
</dbReference>
<dbReference type="InterPro" id="IPR013740">
    <property type="entry name" value="Redoxin"/>
</dbReference>
<evidence type="ECO:0000256" key="2">
    <source>
        <dbReference type="ARBA" id="ARBA00022748"/>
    </source>
</evidence>
<evidence type="ECO:0000313" key="7">
    <source>
        <dbReference type="EMBL" id="MBC5619588.1"/>
    </source>
</evidence>
<proteinExistence type="predicted"/>
<keyword evidence="5" id="KW-0732">Signal</keyword>
<dbReference type="Pfam" id="PF08534">
    <property type="entry name" value="Redoxin"/>
    <property type="match status" value="1"/>
</dbReference>
<dbReference type="CDD" id="cd02966">
    <property type="entry name" value="TlpA_like_family"/>
    <property type="match status" value="1"/>
</dbReference>
<name>A0ABR7CV90_9BACT</name>
<keyword evidence="3" id="KW-1015">Disulfide bond</keyword>
<evidence type="ECO:0000313" key="8">
    <source>
        <dbReference type="Proteomes" id="UP000646484"/>
    </source>
</evidence>
<dbReference type="PANTHER" id="PTHR42852:SF6">
    <property type="entry name" value="THIOL:DISULFIDE INTERCHANGE PROTEIN DSBE"/>
    <property type="match status" value="1"/>
</dbReference>
<dbReference type="Proteomes" id="UP000646484">
    <property type="component" value="Unassembled WGS sequence"/>
</dbReference>
<dbReference type="InterPro" id="IPR036249">
    <property type="entry name" value="Thioredoxin-like_sf"/>
</dbReference>
<dbReference type="RefSeq" id="WP_186974569.1">
    <property type="nucleotide sequence ID" value="NZ_JACOOH010000001.1"/>
</dbReference>
<dbReference type="EMBL" id="JACOOH010000001">
    <property type="protein sequence ID" value="MBC5619588.1"/>
    <property type="molecule type" value="Genomic_DNA"/>
</dbReference>
<evidence type="ECO:0000256" key="1">
    <source>
        <dbReference type="ARBA" id="ARBA00004196"/>
    </source>
</evidence>
<protein>
    <submittedName>
        <fullName evidence="7">TlpA family protein disulfide reductase</fullName>
    </submittedName>
</protein>
<sequence>MRKILMMLLLSFACWGVMRAQDTLAVVSGRVEGENPVMLVIQRQMGMSQRLLEVKVQGDYRESLTVKEPMIVSLSLGRQTISNTVFLTPGAKLEVDFSREDKFGGTHAGINNLLSRLFTDEYQPKTSGLKEYSRGYAEALVRAYQGRVEQVEASGLLPEEQKVVQGVAQYQLLRDMYMMIDLSKAFGKAFAAPEVDTDYSDPLLNIDWLPELVFAGDWFPVFQEWLFAQVQTGKLKIGSRESYLNDMAAAIKNEELREAYLLGALWREVLRGNVKDFGERLKKATEIVKSKDGKEQLKAYAERLAESTYPAMEGVDLSDYGFPNEKGDTVYLSDFKGRYVFIDLWSTGCNPCVAEIAYVKRLEQRLASLPLAWVSISLDSNADAWRAFMKQKGMTGVQLLCTRSRKHPFMQRMAVNGIPRFIILDPDGKVWDASSRRPSDPVLGELLLKELK</sequence>
<evidence type="ECO:0000259" key="6">
    <source>
        <dbReference type="PROSITE" id="PS51352"/>
    </source>
</evidence>
<dbReference type="InterPro" id="IPR050553">
    <property type="entry name" value="Thioredoxin_ResA/DsbE_sf"/>
</dbReference>